<gene>
    <name evidence="1" type="ORF">SPARVUS_LOCUS2477030</name>
</gene>
<dbReference type="Proteomes" id="UP001162483">
    <property type="component" value="Unassembled WGS sequence"/>
</dbReference>
<evidence type="ECO:0000313" key="2">
    <source>
        <dbReference type="Proteomes" id="UP001162483"/>
    </source>
</evidence>
<keyword evidence="2" id="KW-1185">Reference proteome</keyword>
<dbReference type="EMBL" id="CATNWA010003080">
    <property type="protein sequence ID" value="CAI9544463.1"/>
    <property type="molecule type" value="Genomic_DNA"/>
</dbReference>
<evidence type="ECO:0000313" key="1">
    <source>
        <dbReference type="EMBL" id="CAI9544463.1"/>
    </source>
</evidence>
<protein>
    <submittedName>
        <fullName evidence="1">Uncharacterized protein</fullName>
    </submittedName>
</protein>
<proteinExistence type="predicted"/>
<accession>A0ABN9BA90</accession>
<comment type="caution">
    <text evidence="1">The sequence shown here is derived from an EMBL/GenBank/DDBJ whole genome shotgun (WGS) entry which is preliminary data.</text>
</comment>
<sequence>MMFAEPSGLFNKECCSLGLPLSESRKCPIISGSRLRLRGRKRRNSAPSLLLVGGLVLNRWCQWEE</sequence>
<reference evidence="1" key="1">
    <citation type="submission" date="2023-05" db="EMBL/GenBank/DDBJ databases">
        <authorList>
            <person name="Stuckert A."/>
        </authorList>
    </citation>
    <scope>NUCLEOTIDE SEQUENCE</scope>
</reference>
<name>A0ABN9BA90_9NEOB</name>
<organism evidence="1 2">
    <name type="scientific">Staurois parvus</name>
    <dbReference type="NCBI Taxonomy" id="386267"/>
    <lineage>
        <taxon>Eukaryota</taxon>
        <taxon>Metazoa</taxon>
        <taxon>Chordata</taxon>
        <taxon>Craniata</taxon>
        <taxon>Vertebrata</taxon>
        <taxon>Euteleostomi</taxon>
        <taxon>Amphibia</taxon>
        <taxon>Batrachia</taxon>
        <taxon>Anura</taxon>
        <taxon>Neobatrachia</taxon>
        <taxon>Ranoidea</taxon>
        <taxon>Ranidae</taxon>
        <taxon>Staurois</taxon>
    </lineage>
</organism>